<accession>A0AAP0P0S3</accession>
<evidence type="ECO:0000313" key="2">
    <source>
        <dbReference type="Proteomes" id="UP001419268"/>
    </source>
</evidence>
<dbReference type="Proteomes" id="UP001419268">
    <property type="component" value="Unassembled WGS sequence"/>
</dbReference>
<gene>
    <name evidence="1" type="ORF">Scep_014735</name>
</gene>
<organism evidence="1 2">
    <name type="scientific">Stephania cephalantha</name>
    <dbReference type="NCBI Taxonomy" id="152367"/>
    <lineage>
        <taxon>Eukaryota</taxon>
        <taxon>Viridiplantae</taxon>
        <taxon>Streptophyta</taxon>
        <taxon>Embryophyta</taxon>
        <taxon>Tracheophyta</taxon>
        <taxon>Spermatophyta</taxon>
        <taxon>Magnoliopsida</taxon>
        <taxon>Ranunculales</taxon>
        <taxon>Menispermaceae</taxon>
        <taxon>Menispermoideae</taxon>
        <taxon>Cissampelideae</taxon>
        <taxon>Stephania</taxon>
    </lineage>
</organism>
<dbReference type="EMBL" id="JBBNAG010000006">
    <property type="protein sequence ID" value="KAK9125889.1"/>
    <property type="molecule type" value="Genomic_DNA"/>
</dbReference>
<dbReference type="AlphaFoldDB" id="A0AAP0P0S3"/>
<keyword evidence="2" id="KW-1185">Reference proteome</keyword>
<protein>
    <submittedName>
        <fullName evidence="1">Uncharacterized protein</fullName>
    </submittedName>
</protein>
<comment type="caution">
    <text evidence="1">The sequence shown here is derived from an EMBL/GenBank/DDBJ whole genome shotgun (WGS) entry which is preliminary data.</text>
</comment>
<evidence type="ECO:0000313" key="1">
    <source>
        <dbReference type="EMBL" id="KAK9125889.1"/>
    </source>
</evidence>
<sequence>MTTIAVNAAVINGHRQRRCDHSPPPANILPFFFSFWPGPSPISRSDLTKREEELPLLEQTLPRCVDFGTKT</sequence>
<reference evidence="1 2" key="1">
    <citation type="submission" date="2024-01" db="EMBL/GenBank/DDBJ databases">
        <title>Genome assemblies of Stephania.</title>
        <authorList>
            <person name="Yang L."/>
        </authorList>
    </citation>
    <scope>NUCLEOTIDE SEQUENCE [LARGE SCALE GENOMIC DNA]</scope>
    <source>
        <strain evidence="1">JXDWG</strain>
        <tissue evidence="1">Leaf</tissue>
    </source>
</reference>
<proteinExistence type="predicted"/>
<name>A0AAP0P0S3_9MAGN</name>